<evidence type="ECO:0000256" key="2">
    <source>
        <dbReference type="ARBA" id="ARBA00009307"/>
    </source>
</evidence>
<dbReference type="GO" id="GO:0005666">
    <property type="term" value="C:RNA polymerase III complex"/>
    <property type="evidence" value="ECO:0007669"/>
    <property type="project" value="TreeGrafter"/>
</dbReference>
<dbReference type="InParanoid" id="A0A2H3DEC1"/>
<dbReference type="InterPro" id="IPR005576">
    <property type="entry name" value="Rpb7-like_N"/>
</dbReference>
<evidence type="ECO:0000256" key="3">
    <source>
        <dbReference type="ARBA" id="ARBA00022478"/>
    </source>
</evidence>
<name>A0A2H3DEC1_ARMGA</name>
<comment type="subcellular location">
    <subcellularLocation>
        <location evidence="1">Nucleus</location>
    </subcellularLocation>
</comment>
<dbReference type="Pfam" id="PF03876">
    <property type="entry name" value="SHS2_Rpb7-N"/>
    <property type="match status" value="1"/>
</dbReference>
<comment type="similarity">
    <text evidence="2">Belongs to the eukaryotic RPB7/RPC8 RNA polymerase subunit family.</text>
</comment>
<dbReference type="Proteomes" id="UP000217790">
    <property type="component" value="Unassembled WGS sequence"/>
</dbReference>
<protein>
    <recommendedName>
        <fullName evidence="10">RNA polymerase III subunit Rpc25 domain-containing protein</fullName>
    </recommendedName>
</protein>
<dbReference type="InterPro" id="IPR012340">
    <property type="entry name" value="NA-bd_OB-fold"/>
</dbReference>
<dbReference type="PANTHER" id="PTHR12709">
    <property type="entry name" value="DNA-DIRECTED RNA POLYMERASE II, III"/>
    <property type="match status" value="1"/>
</dbReference>
<dbReference type="SUPFAM" id="SSF88798">
    <property type="entry name" value="N-terminal, heterodimerisation domain of RBP7 (RpoE)"/>
    <property type="match status" value="1"/>
</dbReference>
<evidence type="ECO:0000256" key="1">
    <source>
        <dbReference type="ARBA" id="ARBA00004123"/>
    </source>
</evidence>
<dbReference type="EMBL" id="KZ293656">
    <property type="protein sequence ID" value="PBK93575.1"/>
    <property type="molecule type" value="Genomic_DNA"/>
</dbReference>
<evidence type="ECO:0000313" key="9">
    <source>
        <dbReference type="Proteomes" id="UP000217790"/>
    </source>
</evidence>
<evidence type="ECO:0008006" key="10">
    <source>
        <dbReference type="Google" id="ProtNLM"/>
    </source>
</evidence>
<feature type="domain" description="RNA polymerase Rpb7-like N-terminal" evidence="6">
    <location>
        <begin position="13"/>
        <end position="59"/>
    </location>
</feature>
<gene>
    <name evidence="8" type="ORF">ARMGADRAFT_1101718</name>
</gene>
<keyword evidence="4" id="KW-0804">Transcription</keyword>
<evidence type="ECO:0000259" key="6">
    <source>
        <dbReference type="Pfam" id="PF03876"/>
    </source>
</evidence>
<dbReference type="PANTHER" id="PTHR12709:SF1">
    <property type="entry name" value="DNA-DIRECTED RNA POLYMERASE III SUBUNIT RPC8"/>
    <property type="match status" value="1"/>
</dbReference>
<proteinExistence type="inferred from homology"/>
<evidence type="ECO:0000256" key="5">
    <source>
        <dbReference type="ARBA" id="ARBA00023242"/>
    </source>
</evidence>
<keyword evidence="3" id="KW-0240">DNA-directed RNA polymerase</keyword>
<sequence length="182" mass="20466">MFNLTILKDTINFGIPLETAFIAELNEKYANRVLHNVGLCVRVFDLMEVDEGKVRYGDGFLYYKGPFEKLIFCLVVFRLFTSEVILVKVMSLDADSLLLDTDITSMMQIDAGEVVCMQAEVDKFHDDKPGPPKMAEGVQVKQEPRRAPYQIICLIAESGLGNVSWWNASEGEDTEGDAVMEE</sequence>
<dbReference type="InterPro" id="IPR045113">
    <property type="entry name" value="Rpb7-like"/>
</dbReference>
<dbReference type="GO" id="GO:0006384">
    <property type="term" value="P:transcription initiation at RNA polymerase III promoter"/>
    <property type="evidence" value="ECO:0007669"/>
    <property type="project" value="TreeGrafter"/>
</dbReference>
<feature type="domain" description="RNA polymerase III subunit Rpc25" evidence="7">
    <location>
        <begin position="100"/>
        <end position="166"/>
    </location>
</feature>
<organism evidence="8 9">
    <name type="scientific">Armillaria gallica</name>
    <name type="common">Bulbous honey fungus</name>
    <name type="synonym">Armillaria bulbosa</name>
    <dbReference type="NCBI Taxonomy" id="47427"/>
    <lineage>
        <taxon>Eukaryota</taxon>
        <taxon>Fungi</taxon>
        <taxon>Dikarya</taxon>
        <taxon>Basidiomycota</taxon>
        <taxon>Agaricomycotina</taxon>
        <taxon>Agaricomycetes</taxon>
        <taxon>Agaricomycetidae</taxon>
        <taxon>Agaricales</taxon>
        <taxon>Marasmiineae</taxon>
        <taxon>Physalacriaceae</taxon>
        <taxon>Armillaria</taxon>
    </lineage>
</organism>
<reference evidence="9" key="1">
    <citation type="journal article" date="2017" name="Nat. Ecol. Evol.">
        <title>Genome expansion and lineage-specific genetic innovations in the forest pathogenic fungi Armillaria.</title>
        <authorList>
            <person name="Sipos G."/>
            <person name="Prasanna A.N."/>
            <person name="Walter M.C."/>
            <person name="O'Connor E."/>
            <person name="Balint B."/>
            <person name="Krizsan K."/>
            <person name="Kiss B."/>
            <person name="Hess J."/>
            <person name="Varga T."/>
            <person name="Slot J."/>
            <person name="Riley R."/>
            <person name="Boka B."/>
            <person name="Rigling D."/>
            <person name="Barry K."/>
            <person name="Lee J."/>
            <person name="Mihaltcheva S."/>
            <person name="LaButti K."/>
            <person name="Lipzen A."/>
            <person name="Waldron R."/>
            <person name="Moloney N.M."/>
            <person name="Sperisen C."/>
            <person name="Kredics L."/>
            <person name="Vagvoelgyi C."/>
            <person name="Patrignani A."/>
            <person name="Fitzpatrick D."/>
            <person name="Nagy I."/>
            <person name="Doyle S."/>
            <person name="Anderson J.B."/>
            <person name="Grigoriev I.V."/>
            <person name="Gueldener U."/>
            <person name="Muensterkoetter M."/>
            <person name="Nagy L.G."/>
        </authorList>
    </citation>
    <scope>NUCLEOTIDE SEQUENCE [LARGE SCALE GENOMIC DNA]</scope>
    <source>
        <strain evidence="9">Ar21-2</strain>
    </source>
</reference>
<dbReference type="Gene3D" id="3.30.1490.120">
    <property type="entry name" value="RNA polymerase Rpb7-like, N-terminal domain"/>
    <property type="match status" value="1"/>
</dbReference>
<dbReference type="InterPro" id="IPR036898">
    <property type="entry name" value="RNA_pol_Rpb7-like_N_sf"/>
</dbReference>
<dbReference type="FunCoup" id="A0A2H3DEC1">
    <property type="interactions" value="460"/>
</dbReference>
<dbReference type="OrthoDB" id="10256606at2759"/>
<dbReference type="STRING" id="47427.A0A2H3DEC1"/>
<dbReference type="Gene3D" id="2.40.50.140">
    <property type="entry name" value="Nucleic acid-binding proteins"/>
    <property type="match status" value="1"/>
</dbReference>
<evidence type="ECO:0000256" key="4">
    <source>
        <dbReference type="ARBA" id="ARBA00023163"/>
    </source>
</evidence>
<evidence type="ECO:0000259" key="7">
    <source>
        <dbReference type="Pfam" id="PF08292"/>
    </source>
</evidence>
<keyword evidence="9" id="KW-1185">Reference proteome</keyword>
<accession>A0A2H3DEC1</accession>
<dbReference type="OMA" id="NERRFFW"/>
<dbReference type="InterPro" id="IPR013238">
    <property type="entry name" value="RNA_pol_III_Rbc25"/>
</dbReference>
<evidence type="ECO:0000313" key="8">
    <source>
        <dbReference type="EMBL" id="PBK93575.1"/>
    </source>
</evidence>
<keyword evidence="5" id="KW-0539">Nucleus</keyword>
<dbReference type="AlphaFoldDB" id="A0A2H3DEC1"/>
<dbReference type="Pfam" id="PF08292">
    <property type="entry name" value="RNA_pol_Rbc25"/>
    <property type="match status" value="1"/>
</dbReference>